<protein>
    <submittedName>
        <fullName evidence="2">Unannotated protein</fullName>
    </submittedName>
</protein>
<sequence>MAAPDYVPKPTDDSARVYSSPPRRPESWVADRPAELSGRQPLGARLGAPGPDQGFALKLARQFTGKLVLVPSESEADALSGCLAIAMRRSAIYGRAPVIHDLSLALTLWGFLAEAPADLVAVRSQVFASVASPHHYVERRAIVDGVNEEILRSSVADVASMARDEPRRILAMAQDVLAAQHSAAATAH</sequence>
<evidence type="ECO:0000313" key="2">
    <source>
        <dbReference type="EMBL" id="CAB4595520.1"/>
    </source>
</evidence>
<feature type="region of interest" description="Disordered" evidence="1">
    <location>
        <begin position="1"/>
        <end position="34"/>
    </location>
</feature>
<evidence type="ECO:0000256" key="1">
    <source>
        <dbReference type="SAM" id="MobiDB-lite"/>
    </source>
</evidence>
<dbReference type="EMBL" id="CAEZUP010000001">
    <property type="protein sequence ID" value="CAB4595520.1"/>
    <property type="molecule type" value="Genomic_DNA"/>
</dbReference>
<reference evidence="2" key="1">
    <citation type="submission" date="2020-05" db="EMBL/GenBank/DDBJ databases">
        <authorList>
            <person name="Chiriac C."/>
            <person name="Salcher M."/>
            <person name="Ghai R."/>
            <person name="Kavagutti S V."/>
        </authorList>
    </citation>
    <scope>NUCLEOTIDE SEQUENCE</scope>
</reference>
<accession>A0A6J6G4N2</accession>
<gene>
    <name evidence="2" type="ORF">UFOPK1835_00033</name>
</gene>
<name>A0A6J6G4N2_9ZZZZ</name>
<proteinExistence type="predicted"/>
<dbReference type="AlphaFoldDB" id="A0A6J6G4N2"/>
<organism evidence="2">
    <name type="scientific">freshwater metagenome</name>
    <dbReference type="NCBI Taxonomy" id="449393"/>
    <lineage>
        <taxon>unclassified sequences</taxon>
        <taxon>metagenomes</taxon>
        <taxon>ecological metagenomes</taxon>
    </lineage>
</organism>